<name>C1FA35_ACIC5</name>
<evidence type="ECO:0000313" key="2">
    <source>
        <dbReference type="Proteomes" id="UP000002207"/>
    </source>
</evidence>
<dbReference type="EMBL" id="CP001472">
    <property type="protein sequence ID" value="ACO33625.1"/>
    <property type="molecule type" value="Genomic_DNA"/>
</dbReference>
<sequence>MIPYSQALQSVIGTRSGIAAVHLLDVQDPNGNCYYWASQAISAPSVITPNGQPATNAYVPWVLGVPKLQFHRSQRADTITLVLQNLSGDTLQTDFERIVTKNALTGSLICYRRWHAAAEDSSREFHAKIESLVGVKKVTITAGPIDNESEDITPQYQLGEICQWRWSSPQCGSTQPTPCQQSFPTCQVLSRFSGITNNFEKNFGEALAQVQTKTMQRIREY</sequence>
<proteinExistence type="predicted"/>
<dbReference type="InParanoid" id="C1FA35"/>
<dbReference type="RefSeq" id="WP_012680811.1">
    <property type="nucleotide sequence ID" value="NC_012483.1"/>
</dbReference>
<dbReference type="Proteomes" id="UP000002207">
    <property type="component" value="Chromosome"/>
</dbReference>
<dbReference type="AlphaFoldDB" id="C1FA35"/>
<accession>C1FA35</accession>
<evidence type="ECO:0000313" key="1">
    <source>
        <dbReference type="EMBL" id="ACO33625.1"/>
    </source>
</evidence>
<organism evidence="1 2">
    <name type="scientific">Acidobacterium capsulatum (strain ATCC 51196 / DSM 11244 / BCRC 80197 / JCM 7670 / NBRC 15755 / NCIMB 13165 / 161)</name>
    <dbReference type="NCBI Taxonomy" id="240015"/>
    <lineage>
        <taxon>Bacteria</taxon>
        <taxon>Pseudomonadati</taxon>
        <taxon>Acidobacteriota</taxon>
        <taxon>Terriglobia</taxon>
        <taxon>Terriglobales</taxon>
        <taxon>Acidobacteriaceae</taxon>
        <taxon>Acidobacterium</taxon>
    </lineage>
</organism>
<dbReference type="HOGENOM" id="CLU_1248378_0_0_0"/>
<protein>
    <submittedName>
        <fullName evidence="1">Uncharacterized protein</fullName>
    </submittedName>
</protein>
<keyword evidence="2" id="KW-1185">Reference proteome</keyword>
<gene>
    <name evidence="1" type="ordered locus">ACP_0416</name>
</gene>
<dbReference type="KEGG" id="aca:ACP_0416"/>
<reference evidence="1 2" key="1">
    <citation type="journal article" date="2009" name="Appl. Environ. Microbiol.">
        <title>Three genomes from the phylum Acidobacteria provide insight into the lifestyles of these microorganisms in soils.</title>
        <authorList>
            <person name="Ward N.L."/>
            <person name="Challacombe J.F."/>
            <person name="Janssen P.H."/>
            <person name="Henrissat B."/>
            <person name="Coutinho P.M."/>
            <person name="Wu M."/>
            <person name="Xie G."/>
            <person name="Haft D.H."/>
            <person name="Sait M."/>
            <person name="Badger J."/>
            <person name="Barabote R.D."/>
            <person name="Bradley B."/>
            <person name="Brettin T.S."/>
            <person name="Brinkac L.M."/>
            <person name="Bruce D."/>
            <person name="Creasy T."/>
            <person name="Daugherty S.C."/>
            <person name="Davidsen T.M."/>
            <person name="DeBoy R.T."/>
            <person name="Detter J.C."/>
            <person name="Dodson R.J."/>
            <person name="Durkin A.S."/>
            <person name="Ganapathy A."/>
            <person name="Gwinn-Giglio M."/>
            <person name="Han C.S."/>
            <person name="Khouri H."/>
            <person name="Kiss H."/>
            <person name="Kothari S.P."/>
            <person name="Madupu R."/>
            <person name="Nelson K.E."/>
            <person name="Nelson W.C."/>
            <person name="Paulsen I."/>
            <person name="Penn K."/>
            <person name="Ren Q."/>
            <person name="Rosovitz M.J."/>
            <person name="Selengut J.D."/>
            <person name="Shrivastava S."/>
            <person name="Sullivan S.A."/>
            <person name="Tapia R."/>
            <person name="Thompson L.S."/>
            <person name="Watkins K.L."/>
            <person name="Yang Q."/>
            <person name="Yu C."/>
            <person name="Zafar N."/>
            <person name="Zhou L."/>
            <person name="Kuske C.R."/>
        </authorList>
    </citation>
    <scope>NUCLEOTIDE SEQUENCE [LARGE SCALE GENOMIC DNA]</scope>
    <source>
        <strain evidence="2">ATCC 51196 / DSM 11244 / BCRC 80197 / JCM 7670 / NBRC 15755 / NCIMB 13165 / 161</strain>
    </source>
</reference>
<dbReference type="eggNOG" id="ENOG502ZJ9Y">
    <property type="taxonomic scope" value="Bacteria"/>
</dbReference>
<dbReference type="STRING" id="240015.ACP_0416"/>